<evidence type="ECO:0000313" key="2">
    <source>
        <dbReference type="Proteomes" id="UP000005045"/>
    </source>
</evidence>
<dbReference type="EMBL" id="ABLD01000018">
    <property type="protein sequence ID" value="EDT08389.1"/>
    <property type="molecule type" value="Genomic_DNA"/>
</dbReference>
<accession>B1G635</accession>
<gene>
    <name evidence="1" type="ORF">BgramDRAFT_4811</name>
</gene>
<comment type="caution">
    <text evidence="1">The sequence shown here is derived from an EMBL/GenBank/DDBJ whole genome shotgun (WGS) entry which is preliminary data.</text>
</comment>
<dbReference type="OrthoDB" id="9103970at2"/>
<sequence length="69" mass="7857">MPALSVPVVLPARWLNSVCPRSTIRDFQSMHVPIPELMHRIRKGQFDFSMLEFNDATASGVWNAVLFNN</sequence>
<name>B1G635_PARG4</name>
<dbReference type="RefSeq" id="WP_006051382.1">
    <property type="nucleotide sequence ID" value="NZ_ABLD01000018.1"/>
</dbReference>
<dbReference type="AlphaFoldDB" id="B1G635"/>
<evidence type="ECO:0000313" key="1">
    <source>
        <dbReference type="EMBL" id="EDT08389.1"/>
    </source>
</evidence>
<protein>
    <submittedName>
        <fullName evidence="1">Uncharacterized protein</fullName>
    </submittedName>
</protein>
<organism evidence="1 2">
    <name type="scientific">Paraburkholderia graminis (strain ATCC 700544 / DSM 17151 / LMG 18924 / NCIMB 13744 / C4D1M)</name>
    <dbReference type="NCBI Taxonomy" id="396598"/>
    <lineage>
        <taxon>Bacteria</taxon>
        <taxon>Pseudomonadati</taxon>
        <taxon>Pseudomonadota</taxon>
        <taxon>Betaproteobacteria</taxon>
        <taxon>Burkholderiales</taxon>
        <taxon>Burkholderiaceae</taxon>
        <taxon>Paraburkholderia</taxon>
    </lineage>
</organism>
<dbReference type="Proteomes" id="UP000005045">
    <property type="component" value="Unassembled WGS sequence"/>
</dbReference>
<keyword evidence="2" id="KW-1185">Reference proteome</keyword>
<proteinExistence type="predicted"/>
<reference evidence="1 2" key="1">
    <citation type="submission" date="2008-03" db="EMBL/GenBank/DDBJ databases">
        <title>Sequencing of the draft genome and assembly of Burkholderia graminis C4D1M.</title>
        <authorList>
            <consortium name="US DOE Joint Genome Institute (JGI-PGF)"/>
            <person name="Copeland A."/>
            <person name="Lucas S."/>
            <person name="Lapidus A."/>
            <person name="Glavina del Rio T."/>
            <person name="Dalin E."/>
            <person name="Tice H."/>
            <person name="Bruce D."/>
            <person name="Goodwin L."/>
            <person name="Pitluck S."/>
            <person name="Larimer F."/>
            <person name="Land M.L."/>
            <person name="Hauser L."/>
            <person name="Tiedje J."/>
            <person name="Richardson P."/>
        </authorList>
    </citation>
    <scope>NUCLEOTIDE SEQUENCE [LARGE SCALE GENOMIC DNA]</scope>
    <source>
        <strain evidence="2">ATCC 700544 / DSM 17151 / LMG 18924 / NCIMB 13744 / C4D1M</strain>
    </source>
</reference>